<dbReference type="Pfam" id="PF02407">
    <property type="entry name" value="Viral_Rep"/>
    <property type="match status" value="1"/>
</dbReference>
<evidence type="ECO:0000256" key="8">
    <source>
        <dbReference type="ARBA" id="ARBA00022759"/>
    </source>
</evidence>
<proteinExistence type="predicted"/>
<sequence length="245" mass="28383">MSNNRTAVSTWDFTAFNTDVETCKKLLTENCKKWCFQEEQCPETKTNHFQGRFSLKVKARLTALIKIFVSWHLSITSKINKDNNFYVTKEDTRINGPWSSEDVNIYIPRQVREIVNLHPWQQQIVDNANVWDTRTINVILDTKGNNGKSTICAYIEAHGIGEVIEYTNDLKDIMRMVYDLPTSKLYLIDLPRCIDKSKMYGLYAGIECIKNGKAYDDRYHFKKNYSIVPISGVSLINSQISNIYL</sequence>
<keyword evidence="9" id="KW-0378">Hydrolase</keyword>
<dbReference type="GO" id="GO:0006260">
    <property type="term" value="P:DNA replication"/>
    <property type="evidence" value="ECO:0007669"/>
    <property type="project" value="UniProtKB-KW"/>
</dbReference>
<keyword evidence="10" id="KW-0190">Covalent protein-DNA linkage</keyword>
<dbReference type="GO" id="GO:0016779">
    <property type="term" value="F:nucleotidyltransferase activity"/>
    <property type="evidence" value="ECO:0007669"/>
    <property type="project" value="UniProtKB-KW"/>
</dbReference>
<evidence type="ECO:0000256" key="1">
    <source>
        <dbReference type="ARBA" id="ARBA00004147"/>
    </source>
</evidence>
<dbReference type="GO" id="GO:0046872">
    <property type="term" value="F:metal ion binding"/>
    <property type="evidence" value="ECO:0007669"/>
    <property type="project" value="UniProtKB-KW"/>
</dbReference>
<evidence type="ECO:0000256" key="10">
    <source>
        <dbReference type="ARBA" id="ARBA00023124"/>
    </source>
</evidence>
<evidence type="ECO:0000256" key="2">
    <source>
        <dbReference type="ARBA" id="ARBA00022679"/>
    </source>
</evidence>
<keyword evidence="3" id="KW-0548">Nucleotidyltransferase</keyword>
<evidence type="ECO:0000256" key="7">
    <source>
        <dbReference type="ARBA" id="ARBA00022741"/>
    </source>
</evidence>
<dbReference type="GO" id="GO:0042025">
    <property type="term" value="C:host cell nucleus"/>
    <property type="evidence" value="ECO:0007669"/>
    <property type="project" value="UniProtKB-SubCell"/>
</dbReference>
<evidence type="ECO:0000256" key="3">
    <source>
        <dbReference type="ARBA" id="ARBA00022695"/>
    </source>
</evidence>
<feature type="domain" description="CRESS-DNA virus Rep endonuclease" evidence="12">
    <location>
        <begin position="10"/>
        <end position="90"/>
    </location>
</feature>
<keyword evidence="8" id="KW-0255">Endonuclease</keyword>
<evidence type="ECO:0000256" key="5">
    <source>
        <dbReference type="ARBA" id="ARBA00022722"/>
    </source>
</evidence>
<evidence type="ECO:0000259" key="12">
    <source>
        <dbReference type="Pfam" id="PF02407"/>
    </source>
</evidence>
<dbReference type="GO" id="GO:0000166">
    <property type="term" value="F:nucleotide binding"/>
    <property type="evidence" value="ECO:0007669"/>
    <property type="project" value="UniProtKB-KW"/>
</dbReference>
<dbReference type="GO" id="GO:0003677">
    <property type="term" value="F:DNA binding"/>
    <property type="evidence" value="ECO:0007669"/>
    <property type="project" value="UniProtKB-KW"/>
</dbReference>
<keyword evidence="4" id="KW-0235">DNA replication</keyword>
<evidence type="ECO:0000256" key="9">
    <source>
        <dbReference type="ARBA" id="ARBA00022801"/>
    </source>
</evidence>
<dbReference type="GO" id="GO:0004519">
    <property type="term" value="F:endonuclease activity"/>
    <property type="evidence" value="ECO:0007669"/>
    <property type="project" value="UniProtKB-KW"/>
</dbReference>
<dbReference type="GO" id="GO:0016787">
    <property type="term" value="F:hydrolase activity"/>
    <property type="evidence" value="ECO:0007669"/>
    <property type="project" value="UniProtKB-KW"/>
</dbReference>
<evidence type="ECO:0000256" key="4">
    <source>
        <dbReference type="ARBA" id="ARBA00022705"/>
    </source>
</evidence>
<keyword evidence="2" id="KW-0808">Transferase</keyword>
<accession>A0A1S6LVI2</accession>
<keyword evidence="11" id="KW-0238">DNA-binding</keyword>
<dbReference type="EMBL" id="KX388508">
    <property type="protein sequence ID" value="AQU11740.1"/>
    <property type="molecule type" value="Genomic_DNA"/>
</dbReference>
<protein>
    <submittedName>
        <fullName evidence="13">Replication protein</fullName>
    </submittedName>
</protein>
<dbReference type="InterPro" id="IPR049912">
    <property type="entry name" value="CRESS_DNA_REP"/>
</dbReference>
<comment type="subcellular location">
    <subcellularLocation>
        <location evidence="1">Host nucleus</location>
    </subcellularLocation>
</comment>
<reference evidence="13" key="1">
    <citation type="journal article" date="2016" name="Virus Evol.">
        <title>Diversity and comparative genomics of chimeric viruses in Sphagnum-dominated peatlands.</title>
        <authorList>
            <person name="Quaiser A."/>
            <person name="Krupovic M."/>
            <person name="Dufresne A."/>
            <person name="Francez A.J."/>
            <person name="Roux S."/>
        </authorList>
    </citation>
    <scope>NUCLEOTIDE SEQUENCE</scope>
    <source>
        <strain evidence="13">CRUV-29-F</strain>
    </source>
</reference>
<keyword evidence="7" id="KW-0547">Nucleotide-binding</keyword>
<keyword evidence="6" id="KW-0479">Metal-binding</keyword>
<evidence type="ECO:0000256" key="6">
    <source>
        <dbReference type="ARBA" id="ARBA00022723"/>
    </source>
</evidence>
<dbReference type="Gene3D" id="3.40.1310.20">
    <property type="match status" value="1"/>
</dbReference>
<evidence type="ECO:0000256" key="11">
    <source>
        <dbReference type="ARBA" id="ARBA00023125"/>
    </source>
</evidence>
<evidence type="ECO:0000313" key="13">
    <source>
        <dbReference type="EMBL" id="AQU11740.1"/>
    </source>
</evidence>
<keyword evidence="5" id="KW-0540">Nuclease</keyword>
<organism evidence="13">
    <name type="scientific">Cruciviridae sp</name>
    <dbReference type="NCBI Taxonomy" id="1955495"/>
    <lineage>
        <taxon>Viruses</taxon>
        <taxon>Cruciviruses</taxon>
    </lineage>
</organism>
<name>A0A1S6LVI2_9VIRU</name>